<organism evidence="2">
    <name type="scientific">Spongospora subterranea</name>
    <dbReference type="NCBI Taxonomy" id="70186"/>
    <lineage>
        <taxon>Eukaryota</taxon>
        <taxon>Sar</taxon>
        <taxon>Rhizaria</taxon>
        <taxon>Endomyxa</taxon>
        <taxon>Phytomyxea</taxon>
        <taxon>Plasmodiophorida</taxon>
        <taxon>Plasmodiophoridae</taxon>
        <taxon>Spongospora</taxon>
    </lineage>
</organism>
<sequence>MYVPSYELAKLVSFVIPNNLHYKGISSCLSASGYIRNIITLLRQLANSSNHKRNPNKPLTFVLSMDGVGLFFLLVTCSAIFFLVNNQKEPSVFLVTFGKGESYFKRISFLLKASKIGAFFLIVDLWY</sequence>
<evidence type="ECO:0000256" key="1">
    <source>
        <dbReference type="SAM" id="Phobius"/>
    </source>
</evidence>
<evidence type="ECO:0000313" key="2">
    <source>
        <dbReference type="EMBL" id="CRZ06130.1"/>
    </source>
</evidence>
<feature type="transmembrane region" description="Helical" evidence="1">
    <location>
        <begin position="59"/>
        <end position="83"/>
    </location>
</feature>
<protein>
    <submittedName>
        <fullName evidence="2">Uncharacterized protein</fullName>
    </submittedName>
</protein>
<dbReference type="AlphaFoldDB" id="A0A0H5QW23"/>
<reference evidence="2" key="1">
    <citation type="submission" date="2015-04" db="EMBL/GenBank/DDBJ databases">
        <title>The genome sequence of the plant pathogenic Rhizarian Plasmodiophora brassicae reveals insights in its biotrophic life cycle and the origin of chitin synthesis.</title>
        <authorList>
            <person name="Schwelm A."/>
            <person name="Fogelqvist J."/>
            <person name="Knaust A."/>
            <person name="Julke S."/>
            <person name="Lilja T."/>
            <person name="Dhandapani V."/>
            <person name="Bonilla-Rosso G."/>
            <person name="Karlsson M."/>
            <person name="Shevchenko A."/>
            <person name="Choi S.R."/>
            <person name="Kim H.G."/>
            <person name="Park J.Y."/>
            <person name="Lim Y.P."/>
            <person name="Ludwig-Muller J."/>
            <person name="Dixelius C."/>
        </authorList>
    </citation>
    <scope>NUCLEOTIDE SEQUENCE</scope>
    <source>
        <tissue evidence="2">Potato root galls</tissue>
    </source>
</reference>
<keyword evidence="1" id="KW-0812">Transmembrane</keyword>
<proteinExistence type="predicted"/>
<name>A0A0H5QW23_9EUKA</name>
<dbReference type="EMBL" id="HACM01005688">
    <property type="protein sequence ID" value="CRZ06130.1"/>
    <property type="molecule type" value="Transcribed_RNA"/>
</dbReference>
<keyword evidence="1" id="KW-0472">Membrane</keyword>
<accession>A0A0H5QW23</accession>
<keyword evidence="1" id="KW-1133">Transmembrane helix</keyword>